<evidence type="ECO:0008006" key="4">
    <source>
        <dbReference type="Google" id="ProtNLM"/>
    </source>
</evidence>
<evidence type="ECO:0000256" key="1">
    <source>
        <dbReference type="SAM" id="Phobius"/>
    </source>
</evidence>
<keyword evidence="1" id="KW-1133">Transmembrane helix</keyword>
<protein>
    <recommendedName>
        <fullName evidence="4">Aspartyl protease</fullName>
    </recommendedName>
</protein>
<keyword evidence="1" id="KW-0472">Membrane</keyword>
<evidence type="ECO:0000313" key="3">
    <source>
        <dbReference type="Proteomes" id="UP000184112"/>
    </source>
</evidence>
<dbReference type="Gene3D" id="2.40.70.10">
    <property type="entry name" value="Acid Proteases"/>
    <property type="match status" value="1"/>
</dbReference>
<proteinExistence type="predicted"/>
<dbReference type="InterPro" id="IPR021109">
    <property type="entry name" value="Peptidase_aspartic_dom_sf"/>
</dbReference>
<sequence length="312" mass="35627">MKLIKKIVLTFAVLIILSLTAGYFYFDKKISPPQNYLKVYGNADNIPLKWVSEAENPYSALLLPVQIKGVKEIFYMQLDLGSPVTVFYKKSLQSIKKKLPKQIHFNQESKEIPLDFKLGNLIVSSEKFQLLDYGKKVDTKTSNAVNIIGTIGTDLAEKRTVILDFANNTSSFNEKNISNKAFKFEFKKRKLLFPAKIDNQNLKLLYDSGTSGYELIVNKEEWQKYKTKNGGIKTEKGNSWENILRVISAPANKEMLFGKTKLKISEVTYIEGVSKMQTFLMKRSGMQGMIGNKIFLNHKLTIDCKNEKFTVE</sequence>
<accession>A0A1M5SXG0</accession>
<organism evidence="2 3">
    <name type="scientific">Flavobacterium johnsoniae</name>
    <name type="common">Cytophaga johnsonae</name>
    <dbReference type="NCBI Taxonomy" id="986"/>
    <lineage>
        <taxon>Bacteria</taxon>
        <taxon>Pseudomonadati</taxon>
        <taxon>Bacteroidota</taxon>
        <taxon>Flavobacteriia</taxon>
        <taxon>Flavobacteriales</taxon>
        <taxon>Flavobacteriaceae</taxon>
        <taxon>Flavobacterium</taxon>
    </lineage>
</organism>
<gene>
    <name evidence="2" type="ORF">SAMN05444388_110166</name>
</gene>
<reference evidence="2 3" key="1">
    <citation type="submission" date="2016-11" db="EMBL/GenBank/DDBJ databases">
        <authorList>
            <person name="Jaros S."/>
            <person name="Januszkiewicz K."/>
            <person name="Wedrychowicz H."/>
        </authorList>
    </citation>
    <scope>NUCLEOTIDE SEQUENCE [LARGE SCALE GENOMIC DNA]</scope>
    <source>
        <strain evidence="2 3">DSM 6792</strain>
    </source>
</reference>
<feature type="transmembrane region" description="Helical" evidence="1">
    <location>
        <begin position="7"/>
        <end position="26"/>
    </location>
</feature>
<dbReference type="EMBL" id="FQWH01000010">
    <property type="protein sequence ID" value="SHH42813.1"/>
    <property type="molecule type" value="Genomic_DNA"/>
</dbReference>
<name>A0A1M5SXG0_FLAJO</name>
<dbReference type="Proteomes" id="UP000184112">
    <property type="component" value="Unassembled WGS sequence"/>
</dbReference>
<evidence type="ECO:0000313" key="2">
    <source>
        <dbReference type="EMBL" id="SHH42813.1"/>
    </source>
</evidence>
<dbReference type="AlphaFoldDB" id="A0A1M5SXG0"/>
<keyword evidence="1" id="KW-0812">Transmembrane</keyword>
<dbReference type="RefSeq" id="WP_073410536.1">
    <property type="nucleotide sequence ID" value="NZ_FQWH01000010.1"/>
</dbReference>